<name>F0J9W2_AMBVA</name>
<evidence type="ECO:0000256" key="1">
    <source>
        <dbReference type="SAM" id="MobiDB-lite"/>
    </source>
</evidence>
<dbReference type="AlphaFoldDB" id="F0J9W2"/>
<feature type="chain" id="PRO_5003251626" evidence="2">
    <location>
        <begin position="36"/>
        <end position="106"/>
    </location>
</feature>
<protein>
    <submittedName>
        <fullName evidence="3">Hypothetical secreted protein 1488</fullName>
    </submittedName>
</protein>
<feature type="signal peptide" evidence="2">
    <location>
        <begin position="1"/>
        <end position="35"/>
    </location>
</feature>
<dbReference type="EMBL" id="BK007663">
    <property type="protein sequence ID" value="DAA34635.1"/>
    <property type="molecule type" value="mRNA"/>
</dbReference>
<keyword evidence="2" id="KW-0732">Signal</keyword>
<accession>F0J9W2</accession>
<organism evidence="3">
    <name type="scientific">Amblyomma variegatum</name>
    <name type="common">Tropical bont tick</name>
    <dbReference type="NCBI Taxonomy" id="34610"/>
    <lineage>
        <taxon>Eukaryota</taxon>
        <taxon>Metazoa</taxon>
        <taxon>Ecdysozoa</taxon>
        <taxon>Arthropoda</taxon>
        <taxon>Chelicerata</taxon>
        <taxon>Arachnida</taxon>
        <taxon>Acari</taxon>
        <taxon>Parasitiformes</taxon>
        <taxon>Ixodida</taxon>
        <taxon>Ixodoidea</taxon>
        <taxon>Ixodidae</taxon>
        <taxon>Amblyomminae</taxon>
        <taxon>Amblyomma</taxon>
    </lineage>
</organism>
<sequence>MQRGSRRRMWYRAWRWSVLVCCLLVLGALPGPCSCDKAGGDNAGVAGKRHSDDSASSGEETEGLQAPASEVHLPRLSKTSAVRSSDDMPSDPEARGAPDARSNNRV</sequence>
<reference evidence="3" key="1">
    <citation type="journal article" date="2011" name="BMC Genomics">
        <title>A further insight into the sialome of the tropical bont tick, Amblyomma variegatum.</title>
        <authorList>
            <person name="Ribeiro J.M."/>
            <person name="Anderson J.M."/>
            <person name="Manoukis N.C."/>
            <person name="Meng Z."/>
            <person name="Francishetti I.M."/>
        </authorList>
    </citation>
    <scope>NUCLEOTIDE SEQUENCE</scope>
    <source>
        <strain evidence="3">Amb_var-1488</strain>
        <tissue evidence="3">Salivary gland</tissue>
    </source>
</reference>
<proteinExistence type="evidence at transcript level"/>
<feature type="region of interest" description="Disordered" evidence="1">
    <location>
        <begin position="37"/>
        <end position="106"/>
    </location>
</feature>
<evidence type="ECO:0000313" key="3">
    <source>
        <dbReference type="EMBL" id="DAA34635.1"/>
    </source>
</evidence>
<evidence type="ECO:0000256" key="2">
    <source>
        <dbReference type="SAM" id="SignalP"/>
    </source>
</evidence>